<evidence type="ECO:0000259" key="20">
    <source>
        <dbReference type="Pfam" id="PF24621"/>
    </source>
</evidence>
<feature type="binding site" evidence="18">
    <location>
        <begin position="143"/>
        <end position="144"/>
    </location>
    <ligand>
        <name>NAD(+)</name>
        <dbReference type="ChEBI" id="CHEBI:57540"/>
    </ligand>
</feature>
<feature type="binding site" evidence="18">
    <location>
        <begin position="85"/>
        <end position="90"/>
    </location>
    <ligand>
        <name>NAD(+)</name>
        <dbReference type="ChEBI" id="CHEBI:57540"/>
    </ligand>
</feature>
<evidence type="ECO:0000256" key="8">
    <source>
        <dbReference type="ARBA" id="ARBA00017684"/>
    </source>
</evidence>
<evidence type="ECO:0000313" key="21">
    <source>
        <dbReference type="EMBL" id="MDT7043816.1"/>
    </source>
</evidence>
<dbReference type="CDD" id="cd08195">
    <property type="entry name" value="DHQS"/>
    <property type="match status" value="1"/>
</dbReference>
<keyword evidence="14 18" id="KW-0520">NAD</keyword>
<keyword evidence="9 18" id="KW-0963">Cytoplasm</keyword>
<comment type="pathway">
    <text evidence="5 18">Metabolic intermediate biosynthesis; chorismate biosynthesis; chorismate from D-erythrose 4-phosphate and phosphoenolpyruvate: step 2/7.</text>
</comment>
<dbReference type="RefSeq" id="WP_313834409.1">
    <property type="nucleotide sequence ID" value="NZ_JAQOUE010000002.1"/>
</dbReference>
<dbReference type="Pfam" id="PF24621">
    <property type="entry name" value="DHQS_C"/>
    <property type="match status" value="1"/>
</dbReference>
<dbReference type="InterPro" id="IPR030963">
    <property type="entry name" value="DHQ_synth_fam"/>
</dbReference>
<evidence type="ECO:0000256" key="13">
    <source>
        <dbReference type="ARBA" id="ARBA00022833"/>
    </source>
</evidence>
<evidence type="ECO:0000256" key="10">
    <source>
        <dbReference type="ARBA" id="ARBA00022605"/>
    </source>
</evidence>
<feature type="binding site" evidence="18">
    <location>
        <position position="278"/>
    </location>
    <ligand>
        <name>Zn(2+)</name>
        <dbReference type="ChEBI" id="CHEBI:29105"/>
    </ligand>
</feature>
<comment type="function">
    <text evidence="3 18">Catalyzes the conversion of 3-deoxy-D-arabino-heptulosonate 7-phosphate (DAHP) to dehydroquinate (DHQ).</text>
</comment>
<dbReference type="InterPro" id="IPR016037">
    <property type="entry name" value="DHQ_synth_AroB"/>
</dbReference>
<dbReference type="Proteomes" id="UP001250932">
    <property type="component" value="Unassembled WGS sequence"/>
</dbReference>
<dbReference type="PIRSF" id="PIRSF001455">
    <property type="entry name" value="DHQ_synth"/>
    <property type="match status" value="1"/>
</dbReference>
<keyword evidence="12 18" id="KW-0547">Nucleotide-binding</keyword>
<dbReference type="InterPro" id="IPR030960">
    <property type="entry name" value="DHQS/DOIS_N"/>
</dbReference>
<evidence type="ECO:0000256" key="15">
    <source>
        <dbReference type="ARBA" id="ARBA00023141"/>
    </source>
</evidence>
<evidence type="ECO:0000256" key="14">
    <source>
        <dbReference type="ARBA" id="ARBA00023027"/>
    </source>
</evidence>
<evidence type="ECO:0000256" key="12">
    <source>
        <dbReference type="ARBA" id="ARBA00022741"/>
    </source>
</evidence>
<feature type="binding site" evidence="18">
    <location>
        <begin position="183"/>
        <end position="186"/>
    </location>
    <ligand>
        <name>NAD(+)</name>
        <dbReference type="ChEBI" id="CHEBI:57540"/>
    </ligand>
</feature>
<comment type="cofactor">
    <cofactor evidence="18">
        <name>Co(2+)</name>
        <dbReference type="ChEBI" id="CHEBI:48828"/>
    </cofactor>
    <cofactor evidence="18">
        <name>Zn(2+)</name>
        <dbReference type="ChEBI" id="CHEBI:29105"/>
    </cofactor>
    <text evidence="18">Binds 1 divalent metal cation per subunit. Can use either Co(2+) or Zn(2+).</text>
</comment>
<dbReference type="InterPro" id="IPR056179">
    <property type="entry name" value="DHQS_C"/>
</dbReference>
<dbReference type="PANTHER" id="PTHR43622:SF7">
    <property type="entry name" value="3-DEHYDROQUINATE SYNTHASE, CHLOROPLASTIC"/>
    <property type="match status" value="1"/>
</dbReference>
<dbReference type="Pfam" id="PF01761">
    <property type="entry name" value="DHQ_synthase"/>
    <property type="match status" value="1"/>
</dbReference>
<dbReference type="GO" id="GO:0003856">
    <property type="term" value="F:3-dehydroquinate synthase activity"/>
    <property type="evidence" value="ECO:0007669"/>
    <property type="project" value="UniProtKB-EC"/>
</dbReference>
<dbReference type="PANTHER" id="PTHR43622">
    <property type="entry name" value="3-DEHYDROQUINATE SYNTHASE"/>
    <property type="match status" value="1"/>
</dbReference>
<feature type="binding site" evidence="18">
    <location>
        <position position="156"/>
    </location>
    <ligand>
        <name>NAD(+)</name>
        <dbReference type="ChEBI" id="CHEBI:57540"/>
    </ligand>
</feature>
<feature type="domain" description="3-dehydroquinate synthase C-terminal" evidence="20">
    <location>
        <begin position="195"/>
        <end position="338"/>
    </location>
</feature>
<dbReference type="EMBL" id="JAQOUE010000002">
    <property type="protein sequence ID" value="MDT7043816.1"/>
    <property type="molecule type" value="Genomic_DNA"/>
</dbReference>
<evidence type="ECO:0000256" key="1">
    <source>
        <dbReference type="ARBA" id="ARBA00001393"/>
    </source>
</evidence>
<evidence type="ECO:0000256" key="16">
    <source>
        <dbReference type="ARBA" id="ARBA00023239"/>
    </source>
</evidence>
<dbReference type="Gene3D" id="3.40.50.1970">
    <property type="match status" value="1"/>
</dbReference>
<evidence type="ECO:0000256" key="7">
    <source>
        <dbReference type="ARBA" id="ARBA00013031"/>
    </source>
</evidence>
<feature type="binding site" evidence="18">
    <location>
        <begin position="119"/>
        <end position="123"/>
    </location>
    <ligand>
        <name>NAD(+)</name>
        <dbReference type="ChEBI" id="CHEBI:57540"/>
    </ligand>
</feature>
<keyword evidence="22" id="KW-1185">Reference proteome</keyword>
<comment type="caution">
    <text evidence="21">The sequence shown here is derived from an EMBL/GenBank/DDBJ whole genome shotgun (WGS) entry which is preliminary data.</text>
</comment>
<evidence type="ECO:0000256" key="6">
    <source>
        <dbReference type="ARBA" id="ARBA00005412"/>
    </source>
</evidence>
<evidence type="ECO:0000256" key="3">
    <source>
        <dbReference type="ARBA" id="ARBA00003485"/>
    </source>
</evidence>
<dbReference type="HAMAP" id="MF_00110">
    <property type="entry name" value="DHQ_synthase"/>
    <property type="match status" value="1"/>
</dbReference>
<keyword evidence="16 18" id="KW-0456">Lyase</keyword>
<dbReference type="InterPro" id="IPR050071">
    <property type="entry name" value="Dehydroquinate_synthase"/>
</dbReference>
<comment type="similarity">
    <text evidence="6 18">Belongs to the sugar phosphate cyclases superfamily. Dehydroquinate synthase family.</text>
</comment>
<keyword evidence="11 18" id="KW-0479">Metal-binding</keyword>
<evidence type="ECO:0000256" key="17">
    <source>
        <dbReference type="ARBA" id="ARBA00023285"/>
    </source>
</evidence>
<evidence type="ECO:0000256" key="4">
    <source>
        <dbReference type="ARBA" id="ARBA00004496"/>
    </source>
</evidence>
<dbReference type="Gene3D" id="1.20.1090.10">
    <property type="entry name" value="Dehydroquinate synthase-like - alpha domain"/>
    <property type="match status" value="1"/>
</dbReference>
<organism evidence="21 22">
    <name type="scientific">Candidatus Nitronereus thalassa</name>
    <dbReference type="NCBI Taxonomy" id="3020898"/>
    <lineage>
        <taxon>Bacteria</taxon>
        <taxon>Pseudomonadati</taxon>
        <taxon>Nitrospirota</taxon>
        <taxon>Nitrospiria</taxon>
        <taxon>Nitrospirales</taxon>
        <taxon>Nitrospiraceae</taxon>
        <taxon>Candidatus Nitronereus</taxon>
    </lineage>
</organism>
<name>A0ABU3KBQ3_9BACT</name>
<evidence type="ECO:0000259" key="19">
    <source>
        <dbReference type="Pfam" id="PF01761"/>
    </source>
</evidence>
<dbReference type="EC" id="4.2.3.4" evidence="7 18"/>
<evidence type="ECO:0000256" key="5">
    <source>
        <dbReference type="ARBA" id="ARBA00004661"/>
    </source>
</evidence>
<proteinExistence type="inferred from homology"/>
<keyword evidence="17 18" id="KW-0170">Cobalt</keyword>
<evidence type="ECO:0000256" key="9">
    <source>
        <dbReference type="ARBA" id="ARBA00022490"/>
    </source>
</evidence>
<comment type="catalytic activity">
    <reaction evidence="1 18">
        <text>7-phospho-2-dehydro-3-deoxy-D-arabino-heptonate = 3-dehydroquinate + phosphate</text>
        <dbReference type="Rhea" id="RHEA:21968"/>
        <dbReference type="ChEBI" id="CHEBI:32364"/>
        <dbReference type="ChEBI" id="CHEBI:43474"/>
        <dbReference type="ChEBI" id="CHEBI:58394"/>
        <dbReference type="EC" id="4.2.3.4"/>
    </reaction>
</comment>
<comment type="subcellular location">
    <subcellularLocation>
        <location evidence="4 18">Cytoplasm</location>
    </subcellularLocation>
</comment>
<evidence type="ECO:0000256" key="2">
    <source>
        <dbReference type="ARBA" id="ARBA00001911"/>
    </source>
</evidence>
<evidence type="ECO:0000313" key="22">
    <source>
        <dbReference type="Proteomes" id="UP001250932"/>
    </source>
</evidence>
<evidence type="ECO:0000256" key="11">
    <source>
        <dbReference type="ARBA" id="ARBA00022723"/>
    </source>
</evidence>
<keyword evidence="15 18" id="KW-0057">Aromatic amino acid biosynthesis</keyword>
<reference evidence="21 22" key="1">
    <citation type="journal article" date="2023" name="ISME J.">
        <title>Cultivation and genomic characterization of novel and ubiquitous marine nitrite-oxidizing bacteria from the Nitrospirales.</title>
        <authorList>
            <person name="Mueller A.J."/>
            <person name="Daebeler A."/>
            <person name="Herbold C.W."/>
            <person name="Kirkegaard R.H."/>
            <person name="Daims H."/>
        </authorList>
    </citation>
    <scope>NUCLEOTIDE SEQUENCE [LARGE SCALE GENOMIC DNA]</scope>
    <source>
        <strain evidence="21 22">EB</strain>
    </source>
</reference>
<sequence>MAKTSLSRSVVQKPERVRVGLGKRSYDIILNPGGLDRLGEYLLDLGFSGKVGIVTNPILQGLYGRRVERSLKKAGFQRHTISVPDGEQAKNLRWISHILDELLAQRFERQSVLVALGGGVIGDMTGFAASIYQRGIPFVQVATTLVAQVDSSVGGKTGVNHPLGKNMIGAFYQPALVLLDTQTLRTLPKREWTAGLAEVVKYGMIADPKFFGFLESRIEDIINMDDTSLHHMVKRCCEIKASVVAKDERESGLRRILNYGHTIGHALESLGQYKQYIHGEAVGIGMVQEADLANSLGLCAEKVVARQRDLVRRAGLPTNLPPLNFGDLWGAMLHDKKVARGRIHCVLPKAVGKVTVDPLDQKAVKTWFRQVEKHQA</sequence>
<gene>
    <name evidence="18 21" type="primary">aroB</name>
    <name evidence="21" type="ORF">PPG34_15785</name>
</gene>
<feature type="binding site" evidence="18">
    <location>
        <position position="165"/>
    </location>
    <ligand>
        <name>NAD(+)</name>
        <dbReference type="ChEBI" id="CHEBI:57540"/>
    </ligand>
</feature>
<dbReference type="SUPFAM" id="SSF56796">
    <property type="entry name" value="Dehydroquinate synthase-like"/>
    <property type="match status" value="1"/>
</dbReference>
<dbReference type="NCBIfam" id="TIGR01357">
    <property type="entry name" value="aroB"/>
    <property type="match status" value="1"/>
</dbReference>
<feature type="domain" description="3-dehydroquinate synthase N-terminal" evidence="19">
    <location>
        <begin position="81"/>
        <end position="193"/>
    </location>
</feature>
<accession>A0ABU3KBQ3</accession>
<keyword evidence="13 18" id="KW-0862">Zinc</keyword>
<evidence type="ECO:0000256" key="18">
    <source>
        <dbReference type="HAMAP-Rule" id="MF_00110"/>
    </source>
</evidence>
<keyword evidence="10 18" id="KW-0028">Amino-acid biosynthesis</keyword>
<feature type="binding site" evidence="18">
    <location>
        <position position="198"/>
    </location>
    <ligand>
        <name>Zn(2+)</name>
        <dbReference type="ChEBI" id="CHEBI:29105"/>
    </ligand>
</feature>
<protein>
    <recommendedName>
        <fullName evidence="8 18">3-dehydroquinate synthase</fullName>
        <shortName evidence="18">DHQS</shortName>
        <ecNumber evidence="7 18">4.2.3.4</ecNumber>
    </recommendedName>
</protein>
<comment type="cofactor">
    <cofactor evidence="2 18">
        <name>NAD(+)</name>
        <dbReference type="ChEBI" id="CHEBI:57540"/>
    </cofactor>
</comment>
<feature type="binding site" evidence="18">
    <location>
        <position position="261"/>
    </location>
    <ligand>
        <name>Zn(2+)</name>
        <dbReference type="ChEBI" id="CHEBI:29105"/>
    </ligand>
</feature>